<gene>
    <name evidence="2" type="ORF">RRG08_055475</name>
</gene>
<dbReference type="Proteomes" id="UP001283361">
    <property type="component" value="Unassembled WGS sequence"/>
</dbReference>
<dbReference type="AlphaFoldDB" id="A0AAE0Y0A4"/>
<proteinExistence type="predicted"/>
<organism evidence="2 3">
    <name type="scientific">Elysia crispata</name>
    <name type="common">lettuce slug</name>
    <dbReference type="NCBI Taxonomy" id="231223"/>
    <lineage>
        <taxon>Eukaryota</taxon>
        <taxon>Metazoa</taxon>
        <taxon>Spiralia</taxon>
        <taxon>Lophotrochozoa</taxon>
        <taxon>Mollusca</taxon>
        <taxon>Gastropoda</taxon>
        <taxon>Heterobranchia</taxon>
        <taxon>Euthyneura</taxon>
        <taxon>Panpulmonata</taxon>
        <taxon>Sacoglossa</taxon>
        <taxon>Placobranchoidea</taxon>
        <taxon>Plakobranchidae</taxon>
        <taxon>Elysia</taxon>
    </lineage>
</organism>
<comment type="caution">
    <text evidence="2">The sequence shown here is derived from an EMBL/GenBank/DDBJ whole genome shotgun (WGS) entry which is preliminary data.</text>
</comment>
<dbReference type="EMBL" id="JAWDGP010007190">
    <property type="protein sequence ID" value="KAK3728373.1"/>
    <property type="molecule type" value="Genomic_DNA"/>
</dbReference>
<name>A0AAE0Y0A4_9GAST</name>
<evidence type="ECO:0000313" key="3">
    <source>
        <dbReference type="Proteomes" id="UP001283361"/>
    </source>
</evidence>
<reference evidence="2" key="1">
    <citation type="journal article" date="2023" name="G3 (Bethesda)">
        <title>A reference genome for the long-term kleptoplast-retaining sea slug Elysia crispata morphotype clarki.</title>
        <authorList>
            <person name="Eastman K.E."/>
            <person name="Pendleton A.L."/>
            <person name="Shaikh M.A."/>
            <person name="Suttiyut T."/>
            <person name="Ogas R."/>
            <person name="Tomko P."/>
            <person name="Gavelis G."/>
            <person name="Widhalm J.R."/>
            <person name="Wisecaver J.H."/>
        </authorList>
    </citation>
    <scope>NUCLEOTIDE SEQUENCE</scope>
    <source>
        <strain evidence="2">ECLA1</strain>
    </source>
</reference>
<evidence type="ECO:0000313" key="2">
    <source>
        <dbReference type="EMBL" id="KAK3728373.1"/>
    </source>
</evidence>
<keyword evidence="3" id="KW-1185">Reference proteome</keyword>
<accession>A0AAE0Y0A4</accession>
<feature type="compositionally biased region" description="Basic and acidic residues" evidence="1">
    <location>
        <begin position="10"/>
        <end position="24"/>
    </location>
</feature>
<evidence type="ECO:0000256" key="1">
    <source>
        <dbReference type="SAM" id="MobiDB-lite"/>
    </source>
</evidence>
<sequence>MVTRSAQSFPDDKRSEPTGPKLRESLRQRLRRIDGIIKQRSPSINLTVKVTACVSISIPSLCTSSSLPEIILLLRNHESDICSVFYTCRADCIGVFTKFMLCSTVL</sequence>
<protein>
    <submittedName>
        <fullName evidence="2">Uncharacterized protein</fullName>
    </submittedName>
</protein>
<feature type="region of interest" description="Disordered" evidence="1">
    <location>
        <begin position="1"/>
        <end position="24"/>
    </location>
</feature>